<dbReference type="InterPro" id="IPR003256">
    <property type="entry name" value="Ribosomal_uL24"/>
</dbReference>
<dbReference type="PANTHER" id="PTHR12903">
    <property type="entry name" value="MITOCHONDRIAL RIBOSOMAL PROTEIN L24"/>
    <property type="match status" value="1"/>
</dbReference>
<dbReference type="OrthoDB" id="9807419at2"/>
<dbReference type="GO" id="GO:0006412">
    <property type="term" value="P:translation"/>
    <property type="evidence" value="ECO:0007669"/>
    <property type="project" value="UniProtKB-UniRule"/>
</dbReference>
<dbReference type="SMART" id="SM00739">
    <property type="entry name" value="KOW"/>
    <property type="match status" value="1"/>
</dbReference>
<comment type="function">
    <text evidence="8">One of two assembly initiator proteins, it binds directly to the 5'-end of the 23S rRNA, where it nucleates assembly of the 50S subunit.</text>
</comment>
<comment type="subunit">
    <text evidence="8">Part of the 50S ribosomal subunit.</text>
</comment>
<dbReference type="InterPro" id="IPR014722">
    <property type="entry name" value="Rib_uL2_dom2"/>
</dbReference>
<dbReference type="InterPro" id="IPR041988">
    <property type="entry name" value="Ribosomal_uL24_KOW"/>
</dbReference>
<protein>
    <recommendedName>
        <fullName evidence="6 8">Large ribosomal subunit protein uL24</fullName>
    </recommendedName>
</protein>
<dbReference type="Gene3D" id="2.30.30.30">
    <property type="match status" value="1"/>
</dbReference>
<comment type="caution">
    <text evidence="11">The sequence shown here is derived from an EMBL/GenBank/DDBJ whole genome shotgun (WGS) entry which is preliminary data.</text>
</comment>
<feature type="domain" description="KOW" evidence="10">
    <location>
        <begin position="5"/>
        <end position="32"/>
    </location>
</feature>
<evidence type="ECO:0000259" key="10">
    <source>
        <dbReference type="SMART" id="SM00739"/>
    </source>
</evidence>
<dbReference type="FunFam" id="2.30.30.30:FF:000004">
    <property type="entry name" value="50S ribosomal protein L24"/>
    <property type="match status" value="1"/>
</dbReference>
<dbReference type="InterPro" id="IPR008991">
    <property type="entry name" value="Translation_prot_SH3-like_sf"/>
</dbReference>
<accession>A0A084IGQ7</accession>
<comment type="similarity">
    <text evidence="1 8 9">Belongs to the universal ribosomal protein uL24 family.</text>
</comment>
<dbReference type="InterPro" id="IPR005825">
    <property type="entry name" value="Ribosomal_uL24_CS"/>
</dbReference>
<dbReference type="AlphaFoldDB" id="A0A084IGQ7"/>
<evidence type="ECO:0000313" key="12">
    <source>
        <dbReference type="Proteomes" id="UP000028302"/>
    </source>
</evidence>
<evidence type="ECO:0000256" key="4">
    <source>
        <dbReference type="ARBA" id="ARBA00022980"/>
    </source>
</evidence>
<proteinExistence type="inferred from homology"/>
<dbReference type="CDD" id="cd06089">
    <property type="entry name" value="KOW_RPL26"/>
    <property type="match status" value="1"/>
</dbReference>
<dbReference type="SUPFAM" id="SSF50104">
    <property type="entry name" value="Translation proteins SH3-like domain"/>
    <property type="match status" value="1"/>
</dbReference>
<sequence>MSSSKIRNGDEVMVVSGKDRGRRGTVTRVLANDKVVVEGINMVKKHVRPDPNAGIQGGIEEREMPLHVSNVMLYNPQTEKGERVGFKWLGEGEDRRKVRVFKSSGEVVDA</sequence>
<organism evidence="11 12">
    <name type="scientific">Salinisphaera hydrothermalis (strain C41B8)</name>
    <dbReference type="NCBI Taxonomy" id="1304275"/>
    <lineage>
        <taxon>Bacteria</taxon>
        <taxon>Pseudomonadati</taxon>
        <taxon>Pseudomonadota</taxon>
        <taxon>Gammaproteobacteria</taxon>
        <taxon>Salinisphaerales</taxon>
        <taxon>Salinisphaeraceae</taxon>
        <taxon>Salinisphaera</taxon>
    </lineage>
</organism>
<dbReference type="InterPro" id="IPR005824">
    <property type="entry name" value="KOW"/>
</dbReference>
<evidence type="ECO:0000256" key="9">
    <source>
        <dbReference type="RuleBase" id="RU003477"/>
    </source>
</evidence>
<dbReference type="STRING" id="1304275.C41B8_17738"/>
<evidence type="ECO:0000313" key="11">
    <source>
        <dbReference type="EMBL" id="KEZ75891.1"/>
    </source>
</evidence>
<dbReference type="PROSITE" id="PS01108">
    <property type="entry name" value="RIBOSOMAL_L24"/>
    <property type="match status" value="1"/>
</dbReference>
<evidence type="ECO:0000256" key="3">
    <source>
        <dbReference type="ARBA" id="ARBA00022884"/>
    </source>
</evidence>
<dbReference type="GO" id="GO:0003735">
    <property type="term" value="F:structural constituent of ribosome"/>
    <property type="evidence" value="ECO:0007669"/>
    <property type="project" value="InterPro"/>
</dbReference>
<evidence type="ECO:0000256" key="7">
    <source>
        <dbReference type="ARBA" id="ARBA00058688"/>
    </source>
</evidence>
<evidence type="ECO:0000256" key="8">
    <source>
        <dbReference type="HAMAP-Rule" id="MF_01326"/>
    </source>
</evidence>
<dbReference type="EMBL" id="APNK01000047">
    <property type="protein sequence ID" value="KEZ75891.1"/>
    <property type="molecule type" value="Genomic_DNA"/>
</dbReference>
<dbReference type="NCBIfam" id="TIGR01079">
    <property type="entry name" value="rplX_bact"/>
    <property type="match status" value="1"/>
</dbReference>
<dbReference type="InterPro" id="IPR057264">
    <property type="entry name" value="Ribosomal_uL24_C"/>
</dbReference>
<keyword evidence="2 8" id="KW-0699">rRNA-binding</keyword>
<dbReference type="RefSeq" id="WP_037341336.1">
    <property type="nucleotide sequence ID" value="NZ_APNK01000047.1"/>
</dbReference>
<evidence type="ECO:0000256" key="1">
    <source>
        <dbReference type="ARBA" id="ARBA00010618"/>
    </source>
</evidence>
<comment type="function">
    <text evidence="7 8">One of the proteins that surrounds the polypeptide exit tunnel on the outside of the subunit.</text>
</comment>
<dbReference type="eggNOG" id="COG0198">
    <property type="taxonomic scope" value="Bacteria"/>
</dbReference>
<keyword evidence="12" id="KW-1185">Reference proteome</keyword>
<evidence type="ECO:0000256" key="5">
    <source>
        <dbReference type="ARBA" id="ARBA00023274"/>
    </source>
</evidence>
<dbReference type="GO" id="GO:1990904">
    <property type="term" value="C:ribonucleoprotein complex"/>
    <property type="evidence" value="ECO:0007669"/>
    <property type="project" value="UniProtKB-KW"/>
</dbReference>
<gene>
    <name evidence="8 11" type="primary">rplX</name>
    <name evidence="11" type="ORF">C41B8_17738</name>
</gene>
<keyword evidence="5 8" id="KW-0687">Ribonucleoprotein</keyword>
<dbReference type="GO" id="GO:0005840">
    <property type="term" value="C:ribosome"/>
    <property type="evidence" value="ECO:0007669"/>
    <property type="project" value="UniProtKB-KW"/>
</dbReference>
<name>A0A084IGQ7_SALHC</name>
<keyword evidence="3 8" id="KW-0694">RNA-binding</keyword>
<dbReference type="Pfam" id="PF17136">
    <property type="entry name" value="ribosomal_L24"/>
    <property type="match status" value="1"/>
</dbReference>
<keyword evidence="4 8" id="KW-0689">Ribosomal protein</keyword>
<reference evidence="11 12" key="1">
    <citation type="submission" date="2013-03" db="EMBL/GenBank/DDBJ databases">
        <title>Salinisphaera hydrothermalis C41B8 Genome Sequencing.</title>
        <authorList>
            <person name="Li C."/>
            <person name="Lai Q."/>
            <person name="Shao Z."/>
        </authorList>
    </citation>
    <scope>NUCLEOTIDE SEQUENCE [LARGE SCALE GENOMIC DNA]</scope>
    <source>
        <strain evidence="11 12">C41B8</strain>
    </source>
</reference>
<dbReference type="HAMAP" id="MF_01326_B">
    <property type="entry name" value="Ribosomal_uL24_B"/>
    <property type="match status" value="1"/>
</dbReference>
<dbReference type="PATRIC" id="fig|1304275.5.peg.3627"/>
<evidence type="ECO:0000256" key="6">
    <source>
        <dbReference type="ARBA" id="ARBA00035206"/>
    </source>
</evidence>
<dbReference type="Pfam" id="PF00467">
    <property type="entry name" value="KOW"/>
    <property type="match status" value="1"/>
</dbReference>
<dbReference type="GO" id="GO:0019843">
    <property type="term" value="F:rRNA binding"/>
    <property type="evidence" value="ECO:0007669"/>
    <property type="project" value="UniProtKB-UniRule"/>
</dbReference>
<evidence type="ECO:0000256" key="2">
    <source>
        <dbReference type="ARBA" id="ARBA00022730"/>
    </source>
</evidence>
<dbReference type="Proteomes" id="UP000028302">
    <property type="component" value="Unassembled WGS sequence"/>
</dbReference>